<name>A0ABD0XYD0_UMBPY</name>
<feature type="compositionally biased region" description="Polar residues" evidence="1">
    <location>
        <begin position="89"/>
        <end position="98"/>
    </location>
</feature>
<evidence type="ECO:0000256" key="1">
    <source>
        <dbReference type="SAM" id="MobiDB-lite"/>
    </source>
</evidence>
<feature type="compositionally biased region" description="Basic and acidic residues" evidence="1">
    <location>
        <begin position="38"/>
        <end position="88"/>
    </location>
</feature>
<gene>
    <name evidence="2" type="ORF">UPYG_G00058790</name>
</gene>
<dbReference type="AlphaFoldDB" id="A0ABD0XYD0"/>
<proteinExistence type="predicted"/>
<protein>
    <submittedName>
        <fullName evidence="2">Uncharacterized protein</fullName>
    </submittedName>
</protein>
<evidence type="ECO:0000313" key="3">
    <source>
        <dbReference type="Proteomes" id="UP001557470"/>
    </source>
</evidence>
<accession>A0ABD0XYD0</accession>
<sequence>MSSSRRSPPGEEEEVGWTNKQGLWLNIVVKEENEEEDVTVKAEEEALELKGGETEEKREEDGLDVKDEREITFTLKEEDVQQEIRGESPDTQSNSRKSPSGDPNPETSQPEGQHQCVWAVMPVYIGSNLRVLAWDSFYTL</sequence>
<organism evidence="2 3">
    <name type="scientific">Umbra pygmaea</name>
    <name type="common">Eastern mudminnow</name>
    <dbReference type="NCBI Taxonomy" id="75934"/>
    <lineage>
        <taxon>Eukaryota</taxon>
        <taxon>Metazoa</taxon>
        <taxon>Chordata</taxon>
        <taxon>Craniata</taxon>
        <taxon>Vertebrata</taxon>
        <taxon>Euteleostomi</taxon>
        <taxon>Actinopterygii</taxon>
        <taxon>Neopterygii</taxon>
        <taxon>Teleostei</taxon>
        <taxon>Protacanthopterygii</taxon>
        <taxon>Esociformes</taxon>
        <taxon>Umbridae</taxon>
        <taxon>Umbra</taxon>
    </lineage>
</organism>
<comment type="caution">
    <text evidence="2">The sequence shown here is derived from an EMBL/GenBank/DDBJ whole genome shotgun (WGS) entry which is preliminary data.</text>
</comment>
<keyword evidence="3" id="KW-1185">Reference proteome</keyword>
<dbReference type="EMBL" id="JAGEUA010000002">
    <property type="protein sequence ID" value="KAL1005412.1"/>
    <property type="molecule type" value="Genomic_DNA"/>
</dbReference>
<evidence type="ECO:0000313" key="2">
    <source>
        <dbReference type="EMBL" id="KAL1005412.1"/>
    </source>
</evidence>
<reference evidence="2 3" key="1">
    <citation type="submission" date="2024-06" db="EMBL/GenBank/DDBJ databases">
        <authorList>
            <person name="Pan Q."/>
            <person name="Wen M."/>
            <person name="Jouanno E."/>
            <person name="Zahm M."/>
            <person name="Klopp C."/>
            <person name="Cabau C."/>
            <person name="Louis A."/>
            <person name="Berthelot C."/>
            <person name="Parey E."/>
            <person name="Roest Crollius H."/>
            <person name="Montfort J."/>
            <person name="Robinson-Rechavi M."/>
            <person name="Bouchez O."/>
            <person name="Lampietro C."/>
            <person name="Lopez Roques C."/>
            <person name="Donnadieu C."/>
            <person name="Postlethwait J."/>
            <person name="Bobe J."/>
            <person name="Verreycken H."/>
            <person name="Guiguen Y."/>
        </authorList>
    </citation>
    <scope>NUCLEOTIDE SEQUENCE [LARGE SCALE GENOMIC DNA]</scope>
    <source>
        <strain evidence="2">Up_M1</strain>
        <tissue evidence="2">Testis</tissue>
    </source>
</reference>
<feature type="region of interest" description="Disordered" evidence="1">
    <location>
        <begin position="1"/>
        <end position="113"/>
    </location>
</feature>
<dbReference type="Proteomes" id="UP001557470">
    <property type="component" value="Unassembled WGS sequence"/>
</dbReference>